<dbReference type="EC" id="3.2.1.103" evidence="3"/>
<organism evidence="3">
    <name type="scientific">gut metagenome</name>
    <dbReference type="NCBI Taxonomy" id="749906"/>
    <lineage>
        <taxon>unclassified sequences</taxon>
        <taxon>metagenomes</taxon>
        <taxon>organismal metagenomes</taxon>
    </lineage>
</organism>
<gene>
    <name evidence="3" type="ORF">EVA_12986</name>
</gene>
<dbReference type="PANTHER" id="PTHR10963:SF55">
    <property type="entry name" value="GLYCOSIDE HYDROLASE FAMILY 16 PROTEIN"/>
    <property type="match status" value="1"/>
</dbReference>
<protein>
    <submittedName>
        <fullName evidence="3">Secreted protein containing Glycoside hydrolase, family 16 domain protein</fullName>
        <ecNumber evidence="3">3.2.1.103</ecNumber>
    </submittedName>
</protein>
<dbReference type="InterPro" id="IPR000757">
    <property type="entry name" value="Beta-glucanase-like"/>
</dbReference>
<dbReference type="CDD" id="cd08023">
    <property type="entry name" value="GH16_laminarinase_like"/>
    <property type="match status" value="1"/>
</dbReference>
<dbReference type="PANTHER" id="PTHR10963">
    <property type="entry name" value="GLYCOSYL HYDROLASE-RELATED"/>
    <property type="match status" value="1"/>
</dbReference>
<accession>J9FV79</accession>
<dbReference type="GO" id="GO:0005975">
    <property type="term" value="P:carbohydrate metabolic process"/>
    <property type="evidence" value="ECO:0007669"/>
    <property type="project" value="InterPro"/>
</dbReference>
<dbReference type="AlphaFoldDB" id="J9FV79"/>
<dbReference type="Pfam" id="PF20009">
    <property type="entry name" value="GEVED"/>
    <property type="match status" value="1"/>
</dbReference>
<dbReference type="Gene3D" id="2.60.120.200">
    <property type="match status" value="1"/>
</dbReference>
<evidence type="ECO:0000313" key="3">
    <source>
        <dbReference type="EMBL" id="EJW98901.1"/>
    </source>
</evidence>
<dbReference type="InterPro" id="IPR050546">
    <property type="entry name" value="Glycosyl_Hydrlase_16"/>
</dbReference>
<dbReference type="SUPFAM" id="SSF49899">
    <property type="entry name" value="Concanavalin A-like lectins/glucanases"/>
    <property type="match status" value="1"/>
</dbReference>
<comment type="caution">
    <text evidence="3">The sequence shown here is derived from an EMBL/GenBank/DDBJ whole genome shotgun (WGS) entry which is preliminary data.</text>
</comment>
<name>J9FV79_9ZZZZ</name>
<evidence type="ECO:0000259" key="2">
    <source>
        <dbReference type="PROSITE" id="PS51762"/>
    </source>
</evidence>
<dbReference type="InterPro" id="IPR013320">
    <property type="entry name" value="ConA-like_dom_sf"/>
</dbReference>
<dbReference type="Pfam" id="PF00722">
    <property type="entry name" value="Glyco_hydro_16"/>
    <property type="match status" value="1"/>
</dbReference>
<dbReference type="GO" id="GO:0033930">
    <property type="term" value="F:keratan-sulfate endo-1,4-beta-galactosidase activity"/>
    <property type="evidence" value="ECO:0007669"/>
    <property type="project" value="UniProtKB-EC"/>
</dbReference>
<keyword evidence="3" id="KW-0326">Glycosidase</keyword>
<evidence type="ECO:0000256" key="1">
    <source>
        <dbReference type="ARBA" id="ARBA00006865"/>
    </source>
</evidence>
<sequence length="1069" mass="118335">MNIKKYISLAGILFPLGLAAQTDAQKVICDFESDKGYTKVGVYDTWENSPFRTGKLTGNVKVCNNPMTEVDSILGFAPNNSKHVLGAQRSRYGSNTFGALVALKEPIALTFEKKYIRVKVYTTEESRFMLIGLGKRKDRPGQSNMTEQLWETSMTKVGAGKWFDAVFPISGNPGAELHNLLIVPDLASPHNRKSDFLFYIDEIDLNNDPTPRFTSTYYPINYDEAQAQNRGDRNLTSISFQASGQKVQTLDVKQGESHKLYTKLLNKSFTAKAGQKITPTFSYKGSWMNGYVYLDVKQDGRFNVVADGTNVTDKTDIMTYSNYHGKNSEGKESANKGNVLNPPAFTIPADLKPGIYRLRYKVDWSEVNPGGNTSSGNSIVANGGAIVDTRLIIHEDNVTIKRGSRGTSGGLNGDVLNSKGDNLKEEKIPFGQPYTVKVKPAPGFKFSHFLIRHGNIKAQDSLVYDTPQYFDETVPGYKVKNDTYVIPAEYVDGDVEITPYFKSTTGEIGEEGAYALNFEKTLEITRTDRKLNSFTMATRSDTTKVTLATGGKNLVYRSMMDTEVAVRPGEQVTTTTDYSGRAMHGYLYIDFNNDGVFSPDLTASGKPAEGGELVAYSHYDGKNSLGETVNAGSVAVGIPVFTVPTDLPAGNYRARYKIDWSNIDPAGQWAQGGNNHIDANGGYVVDFLLNVHPEKSDLDIRTTNGSIVGANNTGMPQKATFGQALGILPVATAEGYAAKELIVRHGHDLNGDQYIMGNRQWKEDTLAITTKSLPASMMNGEVRITADFQPSADATYELKFFDEFDQEDGKVDLQKWSYRNRTDGVTWARFIAMTPEGREMTSSVKNGKYVAQCLSNPFEAEKDKKGNTLEMISGAIHSEKTFAFTYGKVEGRMATTPHSGNFPAFWMMPVDGKGGWPACGEIDIWEQINADNKSHHTIHSKWGNTLGHANDPKKTHAQANVPADQYHIYGLEWSENLLTWYVDGKKVFSYAKKEGDQNALDNGQWPFDKDFYLILNQSVGKGDWAAAPDKGFTYETLFDWVRVYQKNGQTTGVEEAVTSTLDFYIQPGK</sequence>
<proteinExistence type="inferred from homology"/>
<keyword evidence="3" id="KW-0378">Hydrolase</keyword>
<feature type="non-terminal residue" evidence="3">
    <location>
        <position position="1069"/>
    </location>
</feature>
<dbReference type="InterPro" id="IPR045474">
    <property type="entry name" value="GEVED"/>
</dbReference>
<reference evidence="3" key="1">
    <citation type="journal article" date="2012" name="PLoS ONE">
        <title>Gene sets for utilization of primary and secondary nutrition supplies in the distal gut of endangered iberian lynx.</title>
        <authorList>
            <person name="Alcaide M."/>
            <person name="Messina E."/>
            <person name="Richter M."/>
            <person name="Bargiela R."/>
            <person name="Peplies J."/>
            <person name="Huws S.A."/>
            <person name="Newbold C.J."/>
            <person name="Golyshin P.N."/>
            <person name="Simon M.A."/>
            <person name="Lopez G."/>
            <person name="Yakimov M.M."/>
            <person name="Ferrer M."/>
        </authorList>
    </citation>
    <scope>NUCLEOTIDE SEQUENCE</scope>
</reference>
<comment type="similarity">
    <text evidence="1">Belongs to the glycosyl hydrolase 16 family.</text>
</comment>
<feature type="domain" description="GH16" evidence="2">
    <location>
        <begin position="782"/>
        <end position="1049"/>
    </location>
</feature>
<dbReference type="PROSITE" id="PS51762">
    <property type="entry name" value="GH16_2"/>
    <property type="match status" value="1"/>
</dbReference>
<dbReference type="EMBL" id="AMCI01004050">
    <property type="protein sequence ID" value="EJW98901.1"/>
    <property type="molecule type" value="Genomic_DNA"/>
</dbReference>